<dbReference type="PATRIC" id="fig|1141660.3.peg.601"/>
<dbReference type="AlphaFoldDB" id="K8WXS5"/>
<reference evidence="2 3" key="1">
    <citation type="journal article" date="2012" name="BMC Genomics">
        <title>Comparative genomics of bacteria in the genus Providencia isolated from wild Drosophila melanogaster.</title>
        <authorList>
            <person name="Galac M.R."/>
            <person name="Lazzaro B.P."/>
        </authorList>
    </citation>
    <scope>NUCLEOTIDE SEQUENCE [LARGE SCALE GENOMIC DNA]</scope>
    <source>
        <strain evidence="2 3">DSM 19967</strain>
    </source>
</reference>
<evidence type="ECO:0000259" key="1">
    <source>
        <dbReference type="Pfam" id="PF06889"/>
    </source>
</evidence>
<dbReference type="Proteomes" id="UP000010290">
    <property type="component" value="Chromosome"/>
</dbReference>
<name>K8WXS5_9GAMM</name>
<gene>
    <name evidence="2" type="ORF">OO7_02971</name>
</gene>
<dbReference type="OrthoDB" id="1956494at2"/>
<accession>K8WXS5</accession>
<proteinExistence type="predicted"/>
<dbReference type="RefSeq" id="WP_008914473.1">
    <property type="nucleotide sequence ID" value="NZ_CM001773.1"/>
</dbReference>
<dbReference type="InterPro" id="IPR009677">
    <property type="entry name" value="DUF1266"/>
</dbReference>
<comment type="caution">
    <text evidence="2">The sequence shown here is derived from an EMBL/GenBank/DDBJ whole genome shotgun (WGS) entry which is preliminary data.</text>
</comment>
<protein>
    <recommendedName>
        <fullName evidence="1">DUF1266 domain-containing protein</fullName>
    </recommendedName>
</protein>
<dbReference type="Pfam" id="PF06889">
    <property type="entry name" value="DUF1266"/>
    <property type="match status" value="1"/>
</dbReference>
<evidence type="ECO:0000313" key="2">
    <source>
        <dbReference type="EMBL" id="EKT61015.1"/>
    </source>
</evidence>
<sequence>MSGIGLVVGIIILVAYYAIKRNKSEISKNKSMFEIDPQIDYTSDSIPPSDIEIIEAPTLKPEEWGLFLNLPYSCFNEHAYNDYNQGPYDGGLSQAWGVSNRYDLINQLYWLITSGHTNDYYLLRDRVLYANEAERYSIIQEIKDSDDSEQNKEEQLWRVEMISKNINDICNTKFIAWDFARFSKLCLDGCRAGYITKQEAQDWSLMSASMVKRIYTGWGDFWDNFLKTRWFWASCDSNWADSQENFADKIEEILADHRFPISQETWDMSLPELNLESFTRAVAGLGFTDEDGMPIPLPQLETFIAHRLVPKQLDS</sequence>
<dbReference type="HOGENOM" id="CLU_075063_0_0_6"/>
<feature type="domain" description="DUF1266" evidence="1">
    <location>
        <begin position="92"/>
        <end position="262"/>
    </location>
</feature>
<keyword evidence="3" id="KW-1185">Reference proteome</keyword>
<dbReference type="EMBL" id="AKKN01000003">
    <property type="protein sequence ID" value="EKT61015.1"/>
    <property type="molecule type" value="Genomic_DNA"/>
</dbReference>
<evidence type="ECO:0000313" key="3">
    <source>
        <dbReference type="Proteomes" id="UP000010290"/>
    </source>
</evidence>
<organism evidence="2 3">
    <name type="scientific">Providencia sneebia DSM 19967</name>
    <dbReference type="NCBI Taxonomy" id="1141660"/>
    <lineage>
        <taxon>Bacteria</taxon>
        <taxon>Pseudomonadati</taxon>
        <taxon>Pseudomonadota</taxon>
        <taxon>Gammaproteobacteria</taxon>
        <taxon>Enterobacterales</taxon>
        <taxon>Morganellaceae</taxon>
        <taxon>Providencia</taxon>
    </lineage>
</organism>